<dbReference type="RefSeq" id="WP_263332244.1">
    <property type="nucleotide sequence ID" value="NZ_JAGSYH010000001.1"/>
</dbReference>
<feature type="domain" description="CAAX prenyl protease 2/Lysostaphin resistance protein A-like" evidence="9">
    <location>
        <begin position="453"/>
        <end position="546"/>
    </location>
</feature>
<dbReference type="GO" id="GO:0016787">
    <property type="term" value="F:hydrolase activity"/>
    <property type="evidence" value="ECO:0007669"/>
    <property type="project" value="UniProtKB-KW"/>
</dbReference>
<evidence type="ECO:0000256" key="6">
    <source>
        <dbReference type="ARBA" id="ARBA00022989"/>
    </source>
</evidence>
<dbReference type="InterPro" id="IPR026420">
    <property type="entry name" value="Exo_VPEID"/>
</dbReference>
<feature type="transmembrane region" description="Helical" evidence="8">
    <location>
        <begin position="158"/>
        <end position="177"/>
    </location>
</feature>
<feature type="transmembrane region" description="Helical" evidence="8">
    <location>
        <begin position="264"/>
        <end position="288"/>
    </location>
</feature>
<feature type="transmembrane region" description="Helical" evidence="8">
    <location>
        <begin position="234"/>
        <end position="252"/>
    </location>
</feature>
<feature type="transmembrane region" description="Helical" evidence="8">
    <location>
        <begin position="57"/>
        <end position="80"/>
    </location>
</feature>
<dbReference type="InterPro" id="IPR019127">
    <property type="entry name" value="Exosortase"/>
</dbReference>
<evidence type="ECO:0000313" key="11">
    <source>
        <dbReference type="Proteomes" id="UP001596091"/>
    </source>
</evidence>
<dbReference type="InterPro" id="IPR003675">
    <property type="entry name" value="Rce1/LyrA-like_dom"/>
</dbReference>
<dbReference type="NCBIfam" id="TIGR04162">
    <property type="entry name" value="exo_VPEID"/>
    <property type="match status" value="1"/>
</dbReference>
<feature type="transmembrane region" description="Helical" evidence="8">
    <location>
        <begin position="410"/>
        <end position="431"/>
    </location>
</feature>
<name>A0ABW1EKX1_9BACT</name>
<dbReference type="NCBIfam" id="TIGR04178">
    <property type="entry name" value="exo_archaeo"/>
    <property type="match status" value="1"/>
</dbReference>
<feature type="transmembrane region" description="Helical" evidence="8">
    <location>
        <begin position="451"/>
        <end position="473"/>
    </location>
</feature>
<dbReference type="Pfam" id="PF09721">
    <property type="entry name" value="Exosortase_EpsH"/>
    <property type="match status" value="1"/>
</dbReference>
<keyword evidence="5 10" id="KW-0378">Hydrolase</keyword>
<keyword evidence="6 8" id="KW-1133">Transmembrane helix</keyword>
<feature type="transmembrane region" description="Helical" evidence="8">
    <location>
        <begin position="494"/>
        <end position="511"/>
    </location>
</feature>
<keyword evidence="7 8" id="KW-0472">Membrane</keyword>
<dbReference type="EMBL" id="JBHSPH010000010">
    <property type="protein sequence ID" value="MFC5864952.1"/>
    <property type="molecule type" value="Genomic_DNA"/>
</dbReference>
<reference evidence="11" key="1">
    <citation type="journal article" date="2019" name="Int. J. Syst. Evol. Microbiol.">
        <title>The Global Catalogue of Microorganisms (GCM) 10K type strain sequencing project: providing services to taxonomists for standard genome sequencing and annotation.</title>
        <authorList>
            <consortium name="The Broad Institute Genomics Platform"/>
            <consortium name="The Broad Institute Genome Sequencing Center for Infectious Disease"/>
            <person name="Wu L."/>
            <person name="Ma J."/>
        </authorList>
    </citation>
    <scope>NUCLEOTIDE SEQUENCE [LARGE SCALE GENOMIC DNA]</scope>
    <source>
        <strain evidence="11">JCM 4087</strain>
    </source>
</reference>
<sequence>MRSISANTSPQHPAVVAELSSPAQSFFSTLLSRFMLLGACVALDVAVLAYIPHNFALLGPLAPIGIVAFAAFVGLGFSWLKEQQTPLPFSISLFTVHAACIVAVSSANYNASQTSHSSINALLQLAALRVVLVVGLAMLALACIPLSAWTQTLRSTRWLGAQALVAGVLAWCLRFPAQSLWSPESSLPGRLLQALTFHSVAPLLNAMLPGVTIDPQQFIVGTGRFAVTIAEQCSGLEGLGLVLIFTTLWLWYFRKEMRFPRALLLVPCALISVWILNIFRIAALVVIGNAGHPEIAMEGFHSQAGWIAFTLVALAFSVSARRIRWFQRPGAISASGSASSESLASINESGESPAIAAYLMPFLAILAASFISRAASGSFEWLYPLRFVAAALALWHYRNDLKQINWRFSLTAPLAGVVVFALGLAASHILQPAGPSPLANSLATLSPEARITWIVFRIAAAVITIPVAEELAFRGYLTRRLIRFSDSDFDQKPFSAITPLSILLSSAVYGLMFGRLWPLGLLSGVVFAVLAKWKSRLGDAVIAHITSGLLLALWILATGNWSLL</sequence>
<keyword evidence="3" id="KW-0645">Protease</keyword>
<protein>
    <submittedName>
        <fullName evidence="10">Exosortase E/protease, VPEID-CTERM system</fullName>
        <ecNumber evidence="10">3.4.22.-</ecNumber>
    </submittedName>
</protein>
<dbReference type="InterPro" id="IPR026392">
    <property type="entry name" value="Exo/Archaeosortase_dom"/>
</dbReference>
<keyword evidence="4 8" id="KW-0812">Transmembrane</keyword>
<evidence type="ECO:0000256" key="2">
    <source>
        <dbReference type="ARBA" id="ARBA00022475"/>
    </source>
</evidence>
<gene>
    <name evidence="10" type="primary">xrtE</name>
    <name evidence="10" type="ORF">ACFPT7_21770</name>
</gene>
<feature type="transmembrane region" description="Helical" evidence="8">
    <location>
        <begin position="355"/>
        <end position="375"/>
    </location>
</feature>
<evidence type="ECO:0000259" key="9">
    <source>
        <dbReference type="Pfam" id="PF02517"/>
    </source>
</evidence>
<accession>A0ABW1EKX1</accession>
<feature type="transmembrane region" description="Helical" evidence="8">
    <location>
        <begin position="540"/>
        <end position="557"/>
    </location>
</feature>
<keyword evidence="11" id="KW-1185">Reference proteome</keyword>
<proteinExistence type="predicted"/>
<keyword evidence="2" id="KW-1003">Cell membrane</keyword>
<evidence type="ECO:0000256" key="1">
    <source>
        <dbReference type="ARBA" id="ARBA00004651"/>
    </source>
</evidence>
<evidence type="ECO:0000256" key="3">
    <source>
        <dbReference type="ARBA" id="ARBA00022670"/>
    </source>
</evidence>
<evidence type="ECO:0000313" key="10">
    <source>
        <dbReference type="EMBL" id="MFC5864952.1"/>
    </source>
</evidence>
<dbReference type="Proteomes" id="UP001596091">
    <property type="component" value="Unassembled WGS sequence"/>
</dbReference>
<feature type="transmembrane region" description="Helical" evidence="8">
    <location>
        <begin position="30"/>
        <end position="51"/>
    </location>
</feature>
<dbReference type="NCBIfam" id="TIGR03008">
    <property type="entry name" value="pepcterm_CAAX"/>
    <property type="match status" value="1"/>
</dbReference>
<dbReference type="InterPro" id="IPR014346">
    <property type="entry name" value="Prenyl_protease-related"/>
</dbReference>
<dbReference type="EC" id="3.4.22.-" evidence="10"/>
<feature type="transmembrane region" description="Helical" evidence="8">
    <location>
        <begin position="300"/>
        <end position="318"/>
    </location>
</feature>
<feature type="transmembrane region" description="Helical" evidence="8">
    <location>
        <begin position="381"/>
        <end position="398"/>
    </location>
</feature>
<feature type="transmembrane region" description="Helical" evidence="8">
    <location>
        <begin position="87"/>
        <end position="109"/>
    </location>
</feature>
<organism evidence="10 11">
    <name type="scientific">Acidicapsa dinghuensis</name>
    <dbReference type="NCBI Taxonomy" id="2218256"/>
    <lineage>
        <taxon>Bacteria</taxon>
        <taxon>Pseudomonadati</taxon>
        <taxon>Acidobacteriota</taxon>
        <taxon>Terriglobia</taxon>
        <taxon>Terriglobales</taxon>
        <taxon>Acidobacteriaceae</taxon>
        <taxon>Acidicapsa</taxon>
    </lineage>
</organism>
<comment type="caution">
    <text evidence="10">The sequence shown here is derived from an EMBL/GenBank/DDBJ whole genome shotgun (WGS) entry which is preliminary data.</text>
</comment>
<feature type="transmembrane region" description="Helical" evidence="8">
    <location>
        <begin position="121"/>
        <end position="146"/>
    </location>
</feature>
<dbReference type="Pfam" id="PF02517">
    <property type="entry name" value="Rce1-like"/>
    <property type="match status" value="1"/>
</dbReference>
<evidence type="ECO:0000256" key="8">
    <source>
        <dbReference type="SAM" id="Phobius"/>
    </source>
</evidence>
<evidence type="ECO:0000256" key="4">
    <source>
        <dbReference type="ARBA" id="ARBA00022692"/>
    </source>
</evidence>
<comment type="subcellular location">
    <subcellularLocation>
        <location evidence="1">Cell membrane</location>
        <topology evidence="1">Multi-pass membrane protein</topology>
    </subcellularLocation>
</comment>
<evidence type="ECO:0000256" key="5">
    <source>
        <dbReference type="ARBA" id="ARBA00022801"/>
    </source>
</evidence>
<evidence type="ECO:0000256" key="7">
    <source>
        <dbReference type="ARBA" id="ARBA00023136"/>
    </source>
</evidence>